<evidence type="ECO:0000313" key="2">
    <source>
        <dbReference type="Proteomes" id="UP000249794"/>
    </source>
</evidence>
<organism evidence="1 2">
    <name type="scientific">Phormidesmis priestleyi</name>
    <dbReference type="NCBI Taxonomy" id="268141"/>
    <lineage>
        <taxon>Bacteria</taxon>
        <taxon>Bacillati</taxon>
        <taxon>Cyanobacteriota</taxon>
        <taxon>Cyanophyceae</taxon>
        <taxon>Leptolyngbyales</taxon>
        <taxon>Leptolyngbyaceae</taxon>
        <taxon>Phormidesmis</taxon>
    </lineage>
</organism>
<dbReference type="PANTHER" id="PTHR40036:SF1">
    <property type="entry name" value="MACROCIN O-METHYLTRANSFERASE"/>
    <property type="match status" value="1"/>
</dbReference>
<dbReference type="InterPro" id="IPR029063">
    <property type="entry name" value="SAM-dependent_MTases_sf"/>
</dbReference>
<gene>
    <name evidence="1" type="ORF">DCF15_19315</name>
</gene>
<dbReference type="Gene3D" id="3.40.50.150">
    <property type="entry name" value="Vaccinia Virus protein VP39"/>
    <property type="match status" value="1"/>
</dbReference>
<dbReference type="AlphaFoldDB" id="A0A2W4WRR1"/>
<name>A0A2W4WRR1_9CYAN</name>
<protein>
    <submittedName>
        <fullName evidence="1">Methyltransferase</fullName>
    </submittedName>
</protein>
<accession>A0A2W4WRR1</accession>
<keyword evidence="1" id="KW-0489">Methyltransferase</keyword>
<keyword evidence="1" id="KW-0808">Transferase</keyword>
<dbReference type="EMBL" id="QBMP01000281">
    <property type="protein sequence ID" value="PZO47220.1"/>
    <property type="molecule type" value="Genomic_DNA"/>
</dbReference>
<dbReference type="Pfam" id="PF13578">
    <property type="entry name" value="Methyltransf_24"/>
    <property type="match status" value="1"/>
</dbReference>
<dbReference type="GO" id="GO:0032259">
    <property type="term" value="P:methylation"/>
    <property type="evidence" value="ECO:0007669"/>
    <property type="project" value="UniProtKB-KW"/>
</dbReference>
<evidence type="ECO:0000313" key="1">
    <source>
        <dbReference type="EMBL" id="PZO47220.1"/>
    </source>
</evidence>
<dbReference type="SUPFAM" id="SSF53335">
    <property type="entry name" value="S-adenosyl-L-methionine-dependent methyltransferases"/>
    <property type="match status" value="1"/>
</dbReference>
<sequence length="237" mass="27011">MLGKEAMNLIDRYTYRNFVKSSICKVYDTLEYGFNHPFSSLKHKSHLSTVQFIEDTCPRALPCRSPKKLVDLALSSLMKPGLILEFGVFKGDSLRYIAKKKPQRELHGFDSFEGLSEAWVSNAKGAFDVGGRLPKVPNNVNLWKGYFEDSLPAWAQTHDQPISFIHIDCDLNSSTKTIFEILADRVNTGTVLLFDDYFNFPGWEQDGHAVFTQFVEKFGWEVSYLGYAYKELAVIIV</sequence>
<dbReference type="PANTHER" id="PTHR40036">
    <property type="entry name" value="MACROCIN O-METHYLTRANSFERASE"/>
    <property type="match status" value="1"/>
</dbReference>
<comment type="caution">
    <text evidence="1">The sequence shown here is derived from an EMBL/GenBank/DDBJ whole genome shotgun (WGS) entry which is preliminary data.</text>
</comment>
<dbReference type="Proteomes" id="UP000249794">
    <property type="component" value="Unassembled WGS sequence"/>
</dbReference>
<dbReference type="GO" id="GO:0008168">
    <property type="term" value="F:methyltransferase activity"/>
    <property type="evidence" value="ECO:0007669"/>
    <property type="project" value="UniProtKB-KW"/>
</dbReference>
<reference evidence="1 2" key="2">
    <citation type="submission" date="2018-06" db="EMBL/GenBank/DDBJ databases">
        <title>Metagenomic assembly of (sub)arctic Cyanobacteria and their associated microbiome from non-axenic cultures.</title>
        <authorList>
            <person name="Baurain D."/>
        </authorList>
    </citation>
    <scope>NUCLEOTIDE SEQUENCE [LARGE SCALE GENOMIC DNA]</scope>
    <source>
        <strain evidence="1">ULC027bin1</strain>
    </source>
</reference>
<dbReference type="InterPro" id="IPR008884">
    <property type="entry name" value="TylF_MeTrfase"/>
</dbReference>
<proteinExistence type="predicted"/>
<reference evidence="2" key="1">
    <citation type="submission" date="2018-04" db="EMBL/GenBank/DDBJ databases">
        <authorList>
            <person name="Cornet L."/>
        </authorList>
    </citation>
    <scope>NUCLEOTIDE SEQUENCE [LARGE SCALE GENOMIC DNA]</scope>
</reference>